<feature type="domain" description="Ig-like" evidence="15">
    <location>
        <begin position="42"/>
        <end position="123"/>
    </location>
</feature>
<evidence type="ECO:0000256" key="7">
    <source>
        <dbReference type="ARBA" id="ARBA00022729"/>
    </source>
</evidence>
<dbReference type="InterPro" id="IPR042974">
    <property type="entry name" value="JAM-C"/>
</dbReference>
<dbReference type="AlphaFoldDB" id="A0A4W3HTY5"/>
<keyword evidence="5" id="KW-1003">Cell membrane</keyword>
<evidence type="ECO:0000313" key="17">
    <source>
        <dbReference type="Proteomes" id="UP000314986"/>
    </source>
</evidence>
<evidence type="ECO:0000256" key="2">
    <source>
        <dbReference type="ARBA" id="ARBA00004435"/>
    </source>
</evidence>
<dbReference type="GO" id="GO:0098632">
    <property type="term" value="F:cell-cell adhesion mediator activity"/>
    <property type="evidence" value="ECO:0007669"/>
    <property type="project" value="TreeGrafter"/>
</dbReference>
<dbReference type="GO" id="GO:0005923">
    <property type="term" value="C:bicellular tight junction"/>
    <property type="evidence" value="ECO:0007669"/>
    <property type="project" value="UniProtKB-SubCell"/>
</dbReference>
<evidence type="ECO:0000256" key="10">
    <source>
        <dbReference type="ARBA" id="ARBA00023136"/>
    </source>
</evidence>
<evidence type="ECO:0000256" key="12">
    <source>
        <dbReference type="ARBA" id="ARBA00023319"/>
    </source>
</evidence>
<evidence type="ECO:0000256" key="5">
    <source>
        <dbReference type="ARBA" id="ARBA00022475"/>
    </source>
</evidence>
<keyword evidence="12" id="KW-0393">Immunoglobulin domain</keyword>
<dbReference type="SMART" id="SM00408">
    <property type="entry name" value="IGc2"/>
    <property type="match status" value="2"/>
</dbReference>
<dbReference type="InterPro" id="IPR007110">
    <property type="entry name" value="Ig-like_dom"/>
</dbReference>
<evidence type="ECO:0000256" key="4">
    <source>
        <dbReference type="ARBA" id="ARBA00022427"/>
    </source>
</evidence>
<dbReference type="SUPFAM" id="SSF48726">
    <property type="entry name" value="Immunoglobulin"/>
    <property type="match status" value="2"/>
</dbReference>
<dbReference type="SMART" id="SM00409">
    <property type="entry name" value="IG"/>
    <property type="match status" value="2"/>
</dbReference>
<protein>
    <submittedName>
        <fullName evidence="16">Junctional adhesion molecule 3b</fullName>
    </submittedName>
</protein>
<dbReference type="GeneTree" id="ENSGT00940000156937"/>
<evidence type="ECO:0000259" key="15">
    <source>
        <dbReference type="PROSITE" id="PS50835"/>
    </source>
</evidence>
<dbReference type="GO" id="GO:0005886">
    <property type="term" value="C:plasma membrane"/>
    <property type="evidence" value="ECO:0007669"/>
    <property type="project" value="UniProtKB-SubCell"/>
</dbReference>
<proteinExistence type="inferred from homology"/>
<dbReference type="PANTHER" id="PTHR44598">
    <property type="entry name" value="JUNCTIONAL ADHESION MOLECULE C"/>
    <property type="match status" value="1"/>
</dbReference>
<keyword evidence="10 13" id="KW-0472">Membrane</keyword>
<dbReference type="OrthoDB" id="9942446at2759"/>
<accession>A0A4W3HTY5</accession>
<dbReference type="InterPro" id="IPR003599">
    <property type="entry name" value="Ig_sub"/>
</dbReference>
<dbReference type="Gene3D" id="2.60.40.10">
    <property type="entry name" value="Immunoglobulins"/>
    <property type="match status" value="2"/>
</dbReference>
<sequence>MAAALRASRILFGLLILLTEGCQMWALVLTSNNNNPVVNEFESATLSCLIESTVTVHPRIEWKKLSKSNVAPSHVYFLKKFTGDLEGRADIDKATLFIYNATRKDTATYRCEVTAINDENSLGELYINLTVQVKPITPRCFVPKSVPVGKTATLTCAENEGYPPSMYSWYRNGEHIPTDYKSNPKFLNSSYKIDSSTGTLLFTATTKQDTGEYHCVALNHAGHAECGSQRMEIYDINIAGIIGGVLVVVLVLLVITIVIRLAYKRGYFAKKQSASSNYKASSKADGVDYVRSNSVDDEGDFRHKSSFII</sequence>
<keyword evidence="4" id="KW-0796">Tight junction</keyword>
<feature type="signal peptide" evidence="14">
    <location>
        <begin position="1"/>
        <end position="26"/>
    </location>
</feature>
<comment type="similarity">
    <text evidence="3">Belongs to the immunoglobulin superfamily.</text>
</comment>
<keyword evidence="17" id="KW-1185">Reference proteome</keyword>
<evidence type="ECO:0000256" key="1">
    <source>
        <dbReference type="ARBA" id="ARBA00004251"/>
    </source>
</evidence>
<keyword evidence="7 14" id="KW-0732">Signal</keyword>
<dbReference type="InterPro" id="IPR013783">
    <property type="entry name" value="Ig-like_fold"/>
</dbReference>
<evidence type="ECO:0000256" key="11">
    <source>
        <dbReference type="ARBA" id="ARBA00023157"/>
    </source>
</evidence>
<reference evidence="17" key="2">
    <citation type="journal article" date="2007" name="PLoS Biol.">
        <title>Survey sequencing and comparative analysis of the elephant shark (Callorhinchus milii) genome.</title>
        <authorList>
            <person name="Venkatesh B."/>
            <person name="Kirkness E.F."/>
            <person name="Loh Y.H."/>
            <person name="Halpern A.L."/>
            <person name="Lee A.P."/>
            <person name="Johnson J."/>
            <person name="Dandona N."/>
            <person name="Viswanathan L.D."/>
            <person name="Tay A."/>
            <person name="Venter J.C."/>
            <person name="Strausberg R.L."/>
            <person name="Brenner S."/>
        </authorList>
    </citation>
    <scope>NUCLEOTIDE SEQUENCE [LARGE SCALE GENOMIC DNA]</scope>
</reference>
<dbReference type="Pfam" id="PF13927">
    <property type="entry name" value="Ig_3"/>
    <property type="match status" value="2"/>
</dbReference>
<dbReference type="RefSeq" id="XP_007894266.1">
    <property type="nucleotide sequence ID" value="XM_007896075.2"/>
</dbReference>
<name>A0A4W3HTY5_CALMI</name>
<comment type="subcellular location">
    <subcellularLocation>
        <location evidence="2">Cell junction</location>
        <location evidence="2">Tight junction</location>
    </subcellularLocation>
    <subcellularLocation>
        <location evidence="1">Cell membrane</location>
        <topology evidence="1">Single-pass type I membrane protein</topology>
    </subcellularLocation>
</comment>
<dbReference type="InterPro" id="IPR003598">
    <property type="entry name" value="Ig_sub2"/>
</dbReference>
<dbReference type="InParanoid" id="A0A4W3HTY5"/>
<evidence type="ECO:0000256" key="13">
    <source>
        <dbReference type="SAM" id="Phobius"/>
    </source>
</evidence>
<dbReference type="OMA" id="ELSCIIM"/>
<dbReference type="Ensembl" id="ENSCMIT00000012867.1">
    <property type="protein sequence ID" value="ENSCMIP00000012579.1"/>
    <property type="gene ID" value="ENSCMIG00000006381.1"/>
</dbReference>
<dbReference type="CTD" id="569217"/>
<evidence type="ECO:0000313" key="16">
    <source>
        <dbReference type="Ensembl" id="ENSCMIP00000012579.1"/>
    </source>
</evidence>
<keyword evidence="9 13" id="KW-1133">Transmembrane helix</keyword>
<keyword evidence="11" id="KW-1015">Disulfide bond</keyword>
<dbReference type="FunFam" id="2.60.40.10:FF:000342">
    <property type="entry name" value="Junctional adhesion molecule A"/>
    <property type="match status" value="1"/>
</dbReference>
<evidence type="ECO:0000256" key="9">
    <source>
        <dbReference type="ARBA" id="ARBA00022989"/>
    </source>
</evidence>
<evidence type="ECO:0000256" key="3">
    <source>
        <dbReference type="ARBA" id="ARBA00008637"/>
    </source>
</evidence>
<dbReference type="KEGG" id="cmk:103180302"/>
<dbReference type="STRING" id="7868.ENSCMIP00000012579"/>
<reference evidence="16" key="5">
    <citation type="submission" date="2025-09" db="UniProtKB">
        <authorList>
            <consortium name="Ensembl"/>
        </authorList>
    </citation>
    <scope>IDENTIFICATION</scope>
</reference>
<feature type="chain" id="PRO_5021202009" evidence="14">
    <location>
        <begin position="27"/>
        <end position="309"/>
    </location>
</feature>
<dbReference type="GO" id="GO:0005178">
    <property type="term" value="F:integrin binding"/>
    <property type="evidence" value="ECO:0007669"/>
    <property type="project" value="TreeGrafter"/>
</dbReference>
<dbReference type="GO" id="GO:0098636">
    <property type="term" value="C:protein complex involved in cell adhesion"/>
    <property type="evidence" value="ECO:0007669"/>
    <property type="project" value="TreeGrafter"/>
</dbReference>
<evidence type="ECO:0000256" key="14">
    <source>
        <dbReference type="SAM" id="SignalP"/>
    </source>
</evidence>
<dbReference type="PANTHER" id="PTHR44598:SF2">
    <property type="entry name" value="JUNCTIONAL ADHESION MOLECULE C"/>
    <property type="match status" value="1"/>
</dbReference>
<keyword evidence="6 13" id="KW-0812">Transmembrane</keyword>
<dbReference type="GO" id="GO:0042803">
    <property type="term" value="F:protein homodimerization activity"/>
    <property type="evidence" value="ECO:0007669"/>
    <property type="project" value="InterPro"/>
</dbReference>
<evidence type="ECO:0000256" key="8">
    <source>
        <dbReference type="ARBA" id="ARBA00022949"/>
    </source>
</evidence>
<dbReference type="GO" id="GO:0046982">
    <property type="term" value="F:protein heterodimerization activity"/>
    <property type="evidence" value="ECO:0007669"/>
    <property type="project" value="InterPro"/>
</dbReference>
<reference evidence="16" key="4">
    <citation type="submission" date="2025-08" db="UniProtKB">
        <authorList>
            <consortium name="Ensembl"/>
        </authorList>
    </citation>
    <scope>IDENTIFICATION</scope>
</reference>
<dbReference type="GO" id="GO:0044291">
    <property type="term" value="C:cell-cell contact zone"/>
    <property type="evidence" value="ECO:0007669"/>
    <property type="project" value="TreeGrafter"/>
</dbReference>
<dbReference type="InterPro" id="IPR036179">
    <property type="entry name" value="Ig-like_dom_sf"/>
</dbReference>
<dbReference type="GO" id="GO:0016477">
    <property type="term" value="P:cell migration"/>
    <property type="evidence" value="ECO:0007669"/>
    <property type="project" value="TreeGrafter"/>
</dbReference>
<feature type="transmembrane region" description="Helical" evidence="13">
    <location>
        <begin position="238"/>
        <end position="263"/>
    </location>
</feature>
<organism evidence="16 17">
    <name type="scientific">Callorhinchus milii</name>
    <name type="common">Ghost shark</name>
    <dbReference type="NCBI Taxonomy" id="7868"/>
    <lineage>
        <taxon>Eukaryota</taxon>
        <taxon>Metazoa</taxon>
        <taxon>Chordata</taxon>
        <taxon>Craniata</taxon>
        <taxon>Vertebrata</taxon>
        <taxon>Chondrichthyes</taxon>
        <taxon>Holocephali</taxon>
        <taxon>Chimaeriformes</taxon>
        <taxon>Callorhinchidae</taxon>
        <taxon>Callorhinchus</taxon>
    </lineage>
</organism>
<gene>
    <name evidence="16" type="primary">jam3b</name>
</gene>
<dbReference type="Proteomes" id="UP000314986">
    <property type="component" value="Unassembled WGS sequence"/>
</dbReference>
<feature type="domain" description="Ig-like" evidence="15">
    <location>
        <begin position="138"/>
        <end position="232"/>
    </location>
</feature>
<dbReference type="PROSITE" id="PS50835">
    <property type="entry name" value="IG_LIKE"/>
    <property type="match status" value="2"/>
</dbReference>
<dbReference type="GeneID" id="103180302"/>
<reference evidence="17" key="3">
    <citation type="journal article" date="2014" name="Nature">
        <title>Elephant shark genome provides unique insights into gnathostome evolution.</title>
        <authorList>
            <consortium name="International Elephant Shark Genome Sequencing Consortium"/>
            <person name="Venkatesh B."/>
            <person name="Lee A.P."/>
            <person name="Ravi V."/>
            <person name="Maurya A.K."/>
            <person name="Lian M.M."/>
            <person name="Swann J.B."/>
            <person name="Ohta Y."/>
            <person name="Flajnik M.F."/>
            <person name="Sutoh Y."/>
            <person name="Kasahara M."/>
            <person name="Hoon S."/>
            <person name="Gangu V."/>
            <person name="Roy S.W."/>
            <person name="Irimia M."/>
            <person name="Korzh V."/>
            <person name="Kondrychyn I."/>
            <person name="Lim Z.W."/>
            <person name="Tay B.H."/>
            <person name="Tohari S."/>
            <person name="Kong K.W."/>
            <person name="Ho S."/>
            <person name="Lorente-Galdos B."/>
            <person name="Quilez J."/>
            <person name="Marques-Bonet T."/>
            <person name="Raney B.J."/>
            <person name="Ingham P.W."/>
            <person name="Tay A."/>
            <person name="Hillier L.W."/>
            <person name="Minx P."/>
            <person name="Boehm T."/>
            <person name="Wilson R.K."/>
            <person name="Brenner S."/>
            <person name="Warren W.C."/>
        </authorList>
    </citation>
    <scope>NUCLEOTIDE SEQUENCE [LARGE SCALE GENOMIC DNA]</scope>
</reference>
<reference evidence="17" key="1">
    <citation type="journal article" date="2006" name="Science">
        <title>Ancient noncoding elements conserved in the human genome.</title>
        <authorList>
            <person name="Venkatesh B."/>
            <person name="Kirkness E.F."/>
            <person name="Loh Y.H."/>
            <person name="Halpern A.L."/>
            <person name="Lee A.P."/>
            <person name="Johnson J."/>
            <person name="Dandona N."/>
            <person name="Viswanathan L.D."/>
            <person name="Tay A."/>
            <person name="Venter J.C."/>
            <person name="Strausberg R.L."/>
            <person name="Brenner S."/>
        </authorList>
    </citation>
    <scope>NUCLEOTIDE SEQUENCE [LARGE SCALE GENOMIC DNA]</scope>
</reference>
<evidence type="ECO:0000256" key="6">
    <source>
        <dbReference type="ARBA" id="ARBA00022692"/>
    </source>
</evidence>
<keyword evidence="8" id="KW-0965">Cell junction</keyword>